<gene>
    <name evidence="6" type="ORF">KQI42_18020</name>
</gene>
<dbReference type="InterPro" id="IPR015590">
    <property type="entry name" value="Aldehyde_DH_dom"/>
</dbReference>
<feature type="domain" description="Aldehyde dehydrogenase" evidence="5">
    <location>
        <begin position="2"/>
        <end position="428"/>
    </location>
</feature>
<dbReference type="PIRSF" id="PIRSF036492">
    <property type="entry name" value="ALDH"/>
    <property type="match status" value="1"/>
</dbReference>
<feature type="active site" evidence="3">
    <location>
        <position position="210"/>
    </location>
</feature>
<reference evidence="6 7" key="1">
    <citation type="submission" date="2021-06" db="EMBL/GenBank/DDBJ databases">
        <authorList>
            <person name="Sun Q."/>
            <person name="Li D."/>
        </authorList>
    </citation>
    <scope>NUCLEOTIDE SEQUENCE [LARGE SCALE GENOMIC DNA]</scope>
    <source>
        <strain evidence="6 7">MSJ-40</strain>
    </source>
</reference>
<accession>A0ABS6EAG6</accession>
<name>A0ABS6EAG6_9FIRM</name>
<evidence type="ECO:0000259" key="5">
    <source>
        <dbReference type="Pfam" id="PF00171"/>
    </source>
</evidence>
<dbReference type="PROSITE" id="PS00687">
    <property type="entry name" value="ALDEHYDE_DEHYDR_GLU"/>
    <property type="match status" value="1"/>
</dbReference>
<organism evidence="6 7">
    <name type="scientific">Tissierella simiarum</name>
    <dbReference type="NCBI Taxonomy" id="2841534"/>
    <lineage>
        <taxon>Bacteria</taxon>
        <taxon>Bacillati</taxon>
        <taxon>Bacillota</taxon>
        <taxon>Tissierellia</taxon>
        <taxon>Tissierellales</taxon>
        <taxon>Tissierellaceae</taxon>
        <taxon>Tissierella</taxon>
    </lineage>
</organism>
<evidence type="ECO:0000256" key="3">
    <source>
        <dbReference type="PROSITE-ProRule" id="PRU10007"/>
    </source>
</evidence>
<keyword evidence="1 2" id="KW-0560">Oxidoreductase</keyword>
<evidence type="ECO:0000313" key="6">
    <source>
        <dbReference type="EMBL" id="MBU5439912.1"/>
    </source>
</evidence>
<dbReference type="Proteomes" id="UP000749471">
    <property type="component" value="Unassembled WGS sequence"/>
</dbReference>
<evidence type="ECO:0000256" key="1">
    <source>
        <dbReference type="ARBA" id="ARBA00023002"/>
    </source>
</evidence>
<dbReference type="Pfam" id="PF00171">
    <property type="entry name" value="Aldedh"/>
    <property type="match status" value="1"/>
</dbReference>
<dbReference type="PROSITE" id="PS00070">
    <property type="entry name" value="ALDEHYDE_DEHYDR_CYS"/>
    <property type="match status" value="1"/>
</dbReference>
<dbReference type="PANTHER" id="PTHR43570">
    <property type="entry name" value="ALDEHYDE DEHYDROGENASE"/>
    <property type="match status" value="1"/>
</dbReference>
<dbReference type="InterPro" id="IPR012394">
    <property type="entry name" value="Aldehyde_DH_NAD(P)"/>
</dbReference>
<dbReference type="InterPro" id="IPR029510">
    <property type="entry name" value="Ald_DH_CS_GLU"/>
</dbReference>
<dbReference type="EMBL" id="JAHLPM010000021">
    <property type="protein sequence ID" value="MBU5439912.1"/>
    <property type="molecule type" value="Genomic_DNA"/>
</dbReference>
<evidence type="ECO:0000256" key="2">
    <source>
        <dbReference type="PIRNR" id="PIRNR036492"/>
    </source>
</evidence>
<dbReference type="RefSeq" id="WP_216521794.1">
    <property type="nucleotide sequence ID" value="NZ_JAHLPM010000021.1"/>
</dbReference>
<dbReference type="InterPro" id="IPR016160">
    <property type="entry name" value="Ald_DH_CS_CYS"/>
</dbReference>
<evidence type="ECO:0000256" key="4">
    <source>
        <dbReference type="RuleBase" id="RU003345"/>
    </source>
</evidence>
<keyword evidence="7" id="KW-1185">Reference proteome</keyword>
<protein>
    <recommendedName>
        <fullName evidence="2">Aldehyde dehydrogenase</fullName>
    </recommendedName>
</protein>
<dbReference type="CDD" id="cd07136">
    <property type="entry name" value="ALDH_YwdH-P39616"/>
    <property type="match status" value="1"/>
</dbReference>
<comment type="similarity">
    <text evidence="2 4">Belongs to the aldehyde dehydrogenase family.</text>
</comment>
<dbReference type="PANTHER" id="PTHR43570:SF16">
    <property type="entry name" value="ALDEHYDE DEHYDROGENASE TYPE III, ISOFORM Q"/>
    <property type="match status" value="1"/>
</dbReference>
<comment type="caution">
    <text evidence="6">The sequence shown here is derived from an EMBL/GenBank/DDBJ whole genome shotgun (WGS) entry which is preliminary data.</text>
</comment>
<evidence type="ECO:0000313" key="7">
    <source>
        <dbReference type="Proteomes" id="UP000749471"/>
    </source>
</evidence>
<proteinExistence type="inferred from homology"/>
<sequence>MKDIDLILKKQKDFFNSNATKDLSFRINALNKLKKIIIKYEKPLLEALYKDLGKSEFEGYSTEVGIVLSEITHTLKYINKWAKPKKVPTQLTNFKSRSYIYPEPYGNILIMSPWNYPFQLSIAPLIGAISGGNTAIIKPSRFSKYTTSLMCEMLNDNFPQEFIYVIDGHETSSQEILERKFDYIFYTGSIPIGKIVMAKAAESLTPITLELGGKSPCIVDKEGDIDLFAKRIIWGKFLNAGQTCVAPDYVYVHKDVKDNLINRMIKYIDEFYGKNTSTNKEYPKIINEKQFNRLIKLLEKNKVIYGGNYNIEKLHIDPTIMDEVTWEDPVMDDEIFGPILPIMTYNNLDKVIEEIKEKPRPLALYVFSSNKSITDKIIGSISFGGGCINDTIMHLSSPYMPFGGVGYSGMGGYHGKYSFDTFTHYKSILNKSIKFDLPIRYAPFEGKLSLVKKFLK</sequence>